<evidence type="ECO:0000256" key="10">
    <source>
        <dbReference type="ARBA" id="ARBA00023224"/>
    </source>
</evidence>
<dbReference type="Pfam" id="PF01094">
    <property type="entry name" value="ANF_receptor"/>
    <property type="match status" value="1"/>
</dbReference>
<evidence type="ECO:0000256" key="2">
    <source>
        <dbReference type="ARBA" id="ARBA00022475"/>
    </source>
</evidence>
<evidence type="ECO:0000256" key="4">
    <source>
        <dbReference type="ARBA" id="ARBA00022729"/>
    </source>
</evidence>
<dbReference type="Proteomes" id="UP001642483">
    <property type="component" value="Unassembled WGS sequence"/>
</dbReference>
<keyword evidence="5 12" id="KW-1133">Transmembrane helix</keyword>
<sequence length="1088" mass="122684">MRWLNFSVLILTLLLVTSHTEGIWTRSASYSQPGDVIIGGLFPLHYESKRPDNYSLLTEPATRKCVRYNYLGFRWFQAMIFAIEEVNNRTDLLPDIKLGWDMFDTCNTNAIAVRESLQLMENRTKPLNSSISAVIGPTASDKATVTSNIFSVYDVPQISYAATSILLSEKEIYSSFFRTIPSDNEQVQAVVDLLVRNDWSWIGAIAGDDDYGRPAIIELKSQLEKLPNQRICLEFVRYIRKSTEPSEMREIAKEIRDFNATVFVVFAGAPALKPLANEMKLLRVNKTWIATEAWATSDTIRSVSADLWKGTLGVAARGGTISGFRDFLERVSPQSQPHNPFIRDFWEAVFSCNCPMCGEDLDQTSHFDLPICDGMEDLTSSDAQPTYLAWPGNELEKSYNVYLAVYVIAHSLHNITTCVDGEGLFEGGKCPQLETLQPWQLMAYMKKVHFYPRGQNLQFYFDENNDPNASYKLVSWTPTGPDLDTIEFIQVGNYSSMTDPHWSIDESNIYWRNDDPDEVPLSVCSKPCPPGSYRIRLSSDCCYECRVCGREQYSVKWDSAACLSCNLTQRSNDNRTGCIPKIAEYVRWNDAYGISFCVFAGIGLLLTLFTAGLFVRKRHTPVVKATNWELSSVLLLSIAVCFLACYFYIGEPKSWNCKARMVSFGLSFTFAIASILVKTLRVLTAFEAKMPIAIRGRSKWFGEHMQILLVLIIFTIQVILCVTWLVVDPPSVAEPRDDNMTYSDYYVIECNMGSLPLLGCVYIYIVLLALAAFIFAFRSRKLPDNFNEAKFITFSMLIFFIVWISFIPAYLTTEGSTTTAVNCIAILASTYGILGCIFFPKVYVILITPERNTTEEMRLNTVTHAMRAVQSLSRSVHRTKRNSEGASLRYRSSSTEEKRYSIQDVSTIKDMEDSIAKQRSSGITNISNNNNNIKHTKNKSPAVKRIEKRAVLKKVYEEVRSSTISSESSKSSSTLNEQKNENGIQVELNKRFSSTMTTASDNCQPGAKINVNVNVNVEIQSDEGDGTKPIYTLALPRNLDGDKLKIDLPVTNLSEKISSIDVDNRMSTKNSNFMALEILSADHEKDVY</sequence>
<keyword evidence="2" id="KW-1003">Cell membrane</keyword>
<dbReference type="SUPFAM" id="SSF53822">
    <property type="entry name" value="Periplasmic binding protein-like I"/>
    <property type="match status" value="1"/>
</dbReference>
<accession>A0ABP0F115</accession>
<dbReference type="Gene3D" id="3.40.50.2300">
    <property type="match status" value="2"/>
</dbReference>
<comment type="caution">
    <text evidence="15">The sequence shown here is derived from an EMBL/GenBank/DDBJ whole genome shotgun (WGS) entry which is preliminary data.</text>
</comment>
<evidence type="ECO:0000256" key="7">
    <source>
        <dbReference type="ARBA" id="ARBA00023136"/>
    </source>
</evidence>
<proteinExistence type="predicted"/>
<feature type="transmembrane region" description="Helical" evidence="12">
    <location>
        <begin position="661"/>
        <end position="686"/>
    </location>
</feature>
<feature type="signal peptide" evidence="13">
    <location>
        <begin position="1"/>
        <end position="22"/>
    </location>
</feature>
<dbReference type="PROSITE" id="PS00980">
    <property type="entry name" value="G_PROTEIN_RECEP_F3_2"/>
    <property type="match status" value="1"/>
</dbReference>
<keyword evidence="6" id="KW-0297">G-protein coupled receptor</keyword>
<evidence type="ECO:0000256" key="9">
    <source>
        <dbReference type="ARBA" id="ARBA00023180"/>
    </source>
</evidence>
<feature type="transmembrane region" description="Helical" evidence="12">
    <location>
        <begin position="791"/>
        <end position="812"/>
    </location>
</feature>
<keyword evidence="3 12" id="KW-0812">Transmembrane</keyword>
<evidence type="ECO:0000256" key="13">
    <source>
        <dbReference type="SAM" id="SignalP"/>
    </source>
</evidence>
<feature type="compositionally biased region" description="Low complexity" evidence="11">
    <location>
        <begin position="923"/>
        <end position="933"/>
    </location>
</feature>
<dbReference type="InterPro" id="IPR028082">
    <property type="entry name" value="Peripla_BP_I"/>
</dbReference>
<keyword evidence="9" id="KW-0325">Glycoprotein</keyword>
<dbReference type="PROSITE" id="PS50259">
    <property type="entry name" value="G_PROTEIN_RECEP_F3_4"/>
    <property type="match status" value="1"/>
</dbReference>
<evidence type="ECO:0000259" key="14">
    <source>
        <dbReference type="PROSITE" id="PS50259"/>
    </source>
</evidence>
<dbReference type="Pfam" id="PF07562">
    <property type="entry name" value="NCD3G"/>
    <property type="match status" value="1"/>
</dbReference>
<feature type="compositionally biased region" description="Polar residues" evidence="11">
    <location>
        <begin position="974"/>
        <end position="983"/>
    </location>
</feature>
<dbReference type="PRINTS" id="PR00248">
    <property type="entry name" value="GPCRMGR"/>
</dbReference>
<feature type="transmembrane region" description="Helical" evidence="12">
    <location>
        <begin position="824"/>
        <end position="848"/>
    </location>
</feature>
<evidence type="ECO:0000256" key="12">
    <source>
        <dbReference type="SAM" id="Phobius"/>
    </source>
</evidence>
<dbReference type="PROSITE" id="PS00981">
    <property type="entry name" value="G_PROTEIN_RECEP_F3_3"/>
    <property type="match status" value="1"/>
</dbReference>
<evidence type="ECO:0000256" key="6">
    <source>
        <dbReference type="ARBA" id="ARBA00023040"/>
    </source>
</evidence>
<dbReference type="InterPro" id="IPR017979">
    <property type="entry name" value="GPCR_3_CS"/>
</dbReference>
<evidence type="ECO:0000313" key="16">
    <source>
        <dbReference type="Proteomes" id="UP001642483"/>
    </source>
</evidence>
<evidence type="ECO:0000256" key="8">
    <source>
        <dbReference type="ARBA" id="ARBA00023170"/>
    </source>
</evidence>
<dbReference type="Gene3D" id="2.10.50.30">
    <property type="entry name" value="GPCR, family 3, nine cysteines domain"/>
    <property type="match status" value="1"/>
</dbReference>
<reference evidence="15 16" key="1">
    <citation type="submission" date="2024-02" db="EMBL/GenBank/DDBJ databases">
        <authorList>
            <person name="Daric V."/>
            <person name="Darras S."/>
        </authorList>
    </citation>
    <scope>NUCLEOTIDE SEQUENCE [LARGE SCALE GENOMIC DNA]</scope>
</reference>
<organism evidence="15 16">
    <name type="scientific">Clavelina lepadiformis</name>
    <name type="common">Light-bulb sea squirt</name>
    <name type="synonym">Ascidia lepadiformis</name>
    <dbReference type="NCBI Taxonomy" id="159417"/>
    <lineage>
        <taxon>Eukaryota</taxon>
        <taxon>Metazoa</taxon>
        <taxon>Chordata</taxon>
        <taxon>Tunicata</taxon>
        <taxon>Ascidiacea</taxon>
        <taxon>Aplousobranchia</taxon>
        <taxon>Clavelinidae</taxon>
        <taxon>Clavelina</taxon>
    </lineage>
</organism>
<dbReference type="InterPro" id="IPR038550">
    <property type="entry name" value="GPCR_3_9-Cys_sf"/>
</dbReference>
<evidence type="ECO:0000256" key="5">
    <source>
        <dbReference type="ARBA" id="ARBA00022989"/>
    </source>
</evidence>
<keyword evidence="16" id="KW-1185">Reference proteome</keyword>
<gene>
    <name evidence="15" type="ORF">CVLEPA_LOCUS1126</name>
</gene>
<feature type="compositionally biased region" description="Low complexity" evidence="11">
    <location>
        <begin position="961"/>
        <end position="973"/>
    </location>
</feature>
<feature type="transmembrane region" description="Helical" evidence="12">
    <location>
        <begin position="761"/>
        <end position="779"/>
    </location>
</feature>
<keyword evidence="7 12" id="KW-0472">Membrane</keyword>
<dbReference type="InterPro" id="IPR000337">
    <property type="entry name" value="GPCR_3"/>
</dbReference>
<dbReference type="InterPro" id="IPR017978">
    <property type="entry name" value="GPCR_3_C"/>
</dbReference>
<feature type="chain" id="PRO_5047120930" description="G-protein coupled receptors family 3 profile domain-containing protein" evidence="13">
    <location>
        <begin position="23"/>
        <end position="1088"/>
    </location>
</feature>
<dbReference type="PANTHER" id="PTHR24061:SF422">
    <property type="entry name" value="G-PROTEIN COUPLED RECEPTORS FAMILY 3 PROFILE DOMAIN-CONTAINING PROTEIN"/>
    <property type="match status" value="1"/>
</dbReference>
<dbReference type="PANTHER" id="PTHR24061">
    <property type="entry name" value="CALCIUM-SENSING RECEPTOR-RELATED"/>
    <property type="match status" value="1"/>
</dbReference>
<comment type="subcellular location">
    <subcellularLocation>
        <location evidence="1">Cell membrane</location>
        <topology evidence="1">Multi-pass membrane protein</topology>
    </subcellularLocation>
</comment>
<evidence type="ECO:0000256" key="11">
    <source>
        <dbReference type="SAM" id="MobiDB-lite"/>
    </source>
</evidence>
<feature type="transmembrane region" description="Helical" evidence="12">
    <location>
        <begin position="707"/>
        <end position="727"/>
    </location>
</feature>
<keyword evidence="10" id="KW-0807">Transducer</keyword>
<dbReference type="Pfam" id="PF00003">
    <property type="entry name" value="7tm_3"/>
    <property type="match status" value="1"/>
</dbReference>
<evidence type="ECO:0000256" key="3">
    <source>
        <dbReference type="ARBA" id="ARBA00022692"/>
    </source>
</evidence>
<dbReference type="EMBL" id="CAWYQH010000001">
    <property type="protein sequence ID" value="CAK8672135.1"/>
    <property type="molecule type" value="Genomic_DNA"/>
</dbReference>
<keyword evidence="8" id="KW-0675">Receptor</keyword>
<evidence type="ECO:0000256" key="1">
    <source>
        <dbReference type="ARBA" id="ARBA00004651"/>
    </source>
</evidence>
<dbReference type="InterPro" id="IPR000068">
    <property type="entry name" value="GPCR_3_Ca_sens_rcpt-rel"/>
</dbReference>
<dbReference type="InterPro" id="IPR001828">
    <property type="entry name" value="ANF_lig-bd_rcpt"/>
</dbReference>
<feature type="transmembrane region" description="Helical" evidence="12">
    <location>
        <begin position="591"/>
        <end position="615"/>
    </location>
</feature>
<protein>
    <recommendedName>
        <fullName evidence="14">G-protein coupled receptors family 3 profile domain-containing protein</fullName>
    </recommendedName>
</protein>
<feature type="transmembrane region" description="Helical" evidence="12">
    <location>
        <begin position="627"/>
        <end position="649"/>
    </location>
</feature>
<feature type="domain" description="G-protein coupled receptors family 3 profile" evidence="14">
    <location>
        <begin position="592"/>
        <end position="861"/>
    </location>
</feature>
<feature type="region of interest" description="Disordered" evidence="11">
    <location>
        <begin position="921"/>
        <end position="941"/>
    </location>
</feature>
<evidence type="ECO:0000313" key="15">
    <source>
        <dbReference type="EMBL" id="CAK8672135.1"/>
    </source>
</evidence>
<feature type="region of interest" description="Disordered" evidence="11">
    <location>
        <begin position="961"/>
        <end position="983"/>
    </location>
</feature>
<dbReference type="InterPro" id="IPR011500">
    <property type="entry name" value="GPCR_3_9-Cys_dom"/>
</dbReference>
<dbReference type="PRINTS" id="PR00592">
    <property type="entry name" value="CASENSINGR"/>
</dbReference>
<name>A0ABP0F115_CLALP</name>
<keyword evidence="4 13" id="KW-0732">Signal</keyword>